<evidence type="ECO:0000313" key="2">
    <source>
        <dbReference type="EMBL" id="TBO34367.1"/>
    </source>
</evidence>
<dbReference type="EMBL" id="SIXI01000001">
    <property type="protein sequence ID" value="TBO34367.1"/>
    <property type="molecule type" value="Genomic_DNA"/>
</dbReference>
<dbReference type="RefSeq" id="WP_130966316.1">
    <property type="nucleotide sequence ID" value="NZ_SIXI01000001.1"/>
</dbReference>
<feature type="transmembrane region" description="Helical" evidence="1">
    <location>
        <begin position="60"/>
        <end position="85"/>
    </location>
</feature>
<evidence type="ECO:0000313" key="3">
    <source>
        <dbReference type="Proteomes" id="UP000292120"/>
    </source>
</evidence>
<dbReference type="Proteomes" id="UP000292120">
    <property type="component" value="Unassembled WGS sequence"/>
</dbReference>
<keyword evidence="1" id="KW-0812">Transmembrane</keyword>
<reference evidence="2 3" key="1">
    <citation type="submission" date="2019-02" db="EMBL/GenBank/DDBJ databases">
        <title>Aquabacterium sp. strain KMB7.</title>
        <authorList>
            <person name="Chen W.-M."/>
        </authorList>
    </citation>
    <scope>NUCLEOTIDE SEQUENCE [LARGE SCALE GENOMIC DNA]</scope>
    <source>
        <strain evidence="2 3">KMB7</strain>
    </source>
</reference>
<dbReference type="OrthoDB" id="8702870at2"/>
<organism evidence="2 3">
    <name type="scientific">Aquabacterium lacunae</name>
    <dbReference type="NCBI Taxonomy" id="2528630"/>
    <lineage>
        <taxon>Bacteria</taxon>
        <taxon>Pseudomonadati</taxon>
        <taxon>Pseudomonadota</taxon>
        <taxon>Betaproteobacteria</taxon>
        <taxon>Burkholderiales</taxon>
        <taxon>Aquabacterium</taxon>
    </lineage>
</organism>
<keyword evidence="1" id="KW-0472">Membrane</keyword>
<proteinExistence type="predicted"/>
<feature type="transmembrane region" description="Helical" evidence="1">
    <location>
        <begin position="31"/>
        <end position="48"/>
    </location>
</feature>
<accession>A0A4Q9H690</accession>
<protein>
    <recommendedName>
        <fullName evidence="4">TM2 domain-containing protein</fullName>
    </recommendedName>
</protein>
<feature type="transmembrane region" description="Helical" evidence="1">
    <location>
        <begin position="105"/>
        <end position="132"/>
    </location>
</feature>
<comment type="caution">
    <text evidence="2">The sequence shown here is derived from an EMBL/GenBank/DDBJ whole genome shotgun (WGS) entry which is preliminary data.</text>
</comment>
<name>A0A4Q9H690_9BURK</name>
<keyword evidence="1" id="KW-1133">Transmembrane helix</keyword>
<keyword evidence="3" id="KW-1185">Reference proteome</keyword>
<feature type="transmembrane region" description="Helical" evidence="1">
    <location>
        <begin position="7"/>
        <end position="25"/>
    </location>
</feature>
<dbReference type="AlphaFoldDB" id="A0A4Q9H690"/>
<evidence type="ECO:0000256" key="1">
    <source>
        <dbReference type="SAM" id="Phobius"/>
    </source>
</evidence>
<evidence type="ECO:0008006" key="4">
    <source>
        <dbReference type="Google" id="ProtNLM"/>
    </source>
</evidence>
<gene>
    <name evidence="2" type="ORF">EYS42_02800</name>
</gene>
<sequence>MQKSKTLSTWLAFLGGTLGLHRFYLHGLRDIWGWLCPLPTLLGVYGLLRLRHLGLDDTWGAVGVCVLGLMLAGGMLQAILIGLTPDDRWHARFNPTLAGRPGAPVAGWGNVFAIALSLLIGAAVLMATIAFAGQRYFEHQIEEAQKLSQ</sequence>